<dbReference type="EMBL" id="FQUQ01000004">
    <property type="protein sequence ID" value="SHG06934.1"/>
    <property type="molecule type" value="Genomic_DNA"/>
</dbReference>
<sequence>MKTLKQDERPTCNIRYNHINLITKLGLLGFQYHNGFTTDITIEPQILRT</sequence>
<evidence type="ECO:0000313" key="1">
    <source>
        <dbReference type="EMBL" id="SHG06934.1"/>
    </source>
</evidence>
<name>A0A1M5GT31_9SPHI</name>
<reference evidence="2" key="1">
    <citation type="submission" date="2016-11" db="EMBL/GenBank/DDBJ databases">
        <authorList>
            <person name="Varghese N."/>
            <person name="Submissions S."/>
        </authorList>
    </citation>
    <scope>NUCLEOTIDE SEQUENCE [LARGE SCALE GENOMIC DNA]</scope>
    <source>
        <strain evidence="2">DSM 16990</strain>
    </source>
</reference>
<proteinExistence type="predicted"/>
<protein>
    <submittedName>
        <fullName evidence="1">Uncharacterized protein</fullName>
    </submittedName>
</protein>
<organism evidence="1 2">
    <name type="scientific">Pedobacter caeni</name>
    <dbReference type="NCBI Taxonomy" id="288992"/>
    <lineage>
        <taxon>Bacteria</taxon>
        <taxon>Pseudomonadati</taxon>
        <taxon>Bacteroidota</taxon>
        <taxon>Sphingobacteriia</taxon>
        <taxon>Sphingobacteriales</taxon>
        <taxon>Sphingobacteriaceae</taxon>
        <taxon>Pedobacter</taxon>
    </lineage>
</organism>
<keyword evidence="2" id="KW-1185">Reference proteome</keyword>
<dbReference type="AlphaFoldDB" id="A0A1M5GT31"/>
<dbReference type="Proteomes" id="UP000184287">
    <property type="component" value="Unassembled WGS sequence"/>
</dbReference>
<accession>A0A1M5GT31</accession>
<gene>
    <name evidence="1" type="ORF">SAMN04488522_104358</name>
</gene>
<evidence type="ECO:0000313" key="2">
    <source>
        <dbReference type="Proteomes" id="UP000184287"/>
    </source>
</evidence>